<dbReference type="GO" id="GO:0005737">
    <property type="term" value="C:cytoplasm"/>
    <property type="evidence" value="ECO:0007669"/>
    <property type="project" value="InterPro"/>
</dbReference>
<comment type="caution">
    <text evidence="9">The sequence shown here is derived from an EMBL/GenBank/DDBJ whole genome shotgun (WGS) entry which is preliminary data.</text>
</comment>
<dbReference type="InterPro" id="IPR028994">
    <property type="entry name" value="Integrin_alpha_N"/>
</dbReference>
<proteinExistence type="predicted"/>
<evidence type="ECO:0000256" key="6">
    <source>
        <dbReference type="SAM" id="Phobius"/>
    </source>
</evidence>
<dbReference type="SUPFAM" id="SSF69318">
    <property type="entry name" value="Integrin alpha N-terminal domain"/>
    <property type="match status" value="1"/>
</dbReference>
<evidence type="ECO:0000259" key="8">
    <source>
        <dbReference type="Pfam" id="PF25023"/>
    </source>
</evidence>
<evidence type="ECO:0000313" key="9">
    <source>
        <dbReference type="EMBL" id="MBB4799973.1"/>
    </source>
</evidence>
<feature type="transmembrane region" description="Helical" evidence="6">
    <location>
        <begin position="1802"/>
        <end position="1822"/>
    </location>
</feature>
<keyword evidence="10" id="KW-1185">Reference proteome</keyword>
<keyword evidence="6" id="KW-0812">Transmembrane</keyword>
<sequence length="2070" mass="228090">MKQFYSILILLFSLNILSAQSAEVGVTHGELSVSLTGAANYTVPILVPPGINGIVPQVNLTYNSQAGNGNAGYGWNIGGISTISRTASTKFHDGIIDPVDFDNLDRFTFNGQRLILKSDSPAGYGGNGAIYETENYSNIKITSFGVNSNGSAYGPSYFLIEYPDGSKAYYGSNANSQSLTDWAIAYWENAQGVRISYDYTISNNILDILSIKYGALSASTPINEIKFNYENRARTEQSYIGGQTFIKTKKLSNISVTGNGVGFRNYFLSYYLTKSGYEQLSGITEKNGDNSKSYSPTLFQYDTNSETISPKEITSNISMGEINSKNSAIVSGDFDGDAKMDFVLYPTTGTNAKKEFWLFKNISNSSLITPAKTTTGLFETIFPSTFLSGDSKMFYSQGITAAQMDANDYGAVNFNTFYNSGMGVGIEQTKKAIFPNRDIQFCEYTYNQGQRKYFFNGDFNGDGLTDVIAIDKDIEEAFCEIDPYTGENRYIYSYNSTGGVYFVDLDRRKQTNFVNFAGTLQDYFISHDSRIETFDVNGDGKTDILHFKNGKVSVYTLNNSNQLELLWQKTDADIKVAQSILPGDYNGDGKMDFIISKGIGNLAYDYVKYLSTGTGFEKIPQTYSFSNIGNSEDAQGIYNGTLIPLDINADGKTDIVQFRSIYAKSQGKGTAIINVFKNVNSSFTASAVPTYQTASTSAVKSYPIPIFLSPKTNNQYLSVGLISNSQLYNFDSQDDFSKEGLLKSITIGNGVKESITYSPMKQDPYEPFYSPTIFTETFPNVDIVAAPNLKIVTKIEEQSASQYKKQLFNYSGAVINTEGLGFLGFRTTMKTNWHNDTMPIISTVSKNSIALRGANIENFELLDLQLPTIQTPSAFISRSILDYNSAADALQGNKVFKLKNTGISKFNGLEDTSSITTNILDQYNNPTSVETKLKENTNVIQTATTVIGYKTENSSPYYRGLPDVKTITLVVNGSTMSSEERYDYTSANFGLLERIRKKGDASTNYVTEKNDYDSFGNVTQKTISATNLVDRKTSYQYDLSGRFLIKSTDIDGLFTTFDYNSNSGALNSETNQNGLTTSYLYDTWFKKIKTTDYLGNSNTYVYSKNAQKSIITNTGDDNSIIEETYDDLGRKVKVKVKDVAGNFSSTDYFYDIYDRNYKISEPYFGSSSSQFNETQYDVYGRFKKSILFTGKIVKCEYFPLTTKSEITENSKTKTIVKNVMGNTVSLTDSPGGTIIYTYYANGDLKESDYSGSKITITRDGWGRKTALNDSSAGIYTYEYNDLGEITKQTTPNGTTTYVLDDYGKVKEKTIAGGSTTNSYTTYTYDAASKLLIKIKFDDFINGGSITNEYTYDPFKRIDETIETTQYALFKKKFTYDAFGRVDTNTLTAQAAGKGSARIIRNIYKNGMHWQILDDLTSAVLWQTNTLDARGKLLTAVCGPIAISNLYDSNGYASEFNYNNAAVPSINILKLSTVFDAQKANLNSRNNSLFNRNETFQYDGLDRLTEFTNVSGSQENQTYDDRGRILQNSFGTYNYTNNNALYRNTSLDVTPAALAYYTGRQVLDVTYNAFKSPFEIYEAGIDRVSFGYNDNNSRSAIFYGGLQTNKLQRAFGKYYSEDGSMEIKHNLSNGAVDITTYIGGNAYSAPLILKSDGTTQNYFYLLRDYQSSIVAIADQSGGIVEKRLFDAWGNISSVQDGAGNSLSGLTILDRGYTGHEHLQSVGIIHMNGRLYDPKLHRFMQPDNFVQDPYNTQNYNRYGYCWNNPLRYTDVSGEWIHIVAGAVIGGVVNWGIHGFRFDMQGLKAFGIGAGAGALGAATGGAAFAGMGGAAGGAGGFVAGAFGGGVGSLYSSAFLSFGNNMAFGDPVMSGKEMIKGVAFGALTGGMMNGVAALLNGNSFWTGTPPRISVQPVTLPKPAGLQKINADDASDIKTGDYKISSSTKTTTSPTSSNNLSKNIDIEKGYVDLSNRPEFNKIVDKADDIIEYSDDLVKKAQELYPNKAGRIELHHINPKYLGGAVDGELVPLDASYHQVITNEFRSIQPYGSGPVDASMQLEIMKQVYSKYPLPPGFTF</sequence>
<dbReference type="PANTHER" id="PTHR32305:SF15">
    <property type="entry name" value="PROTEIN RHSA-RELATED"/>
    <property type="match status" value="1"/>
</dbReference>
<reference evidence="9 10" key="1">
    <citation type="submission" date="2020-08" db="EMBL/GenBank/DDBJ databases">
        <title>Functional genomics of gut bacteria from endangered species of beetles.</title>
        <authorList>
            <person name="Carlos-Shanley C."/>
        </authorList>
    </citation>
    <scope>NUCLEOTIDE SEQUENCE [LARGE SCALE GENOMIC DNA]</scope>
    <source>
        <strain evidence="9 10">S00142</strain>
    </source>
</reference>
<evidence type="ECO:0000256" key="4">
    <source>
        <dbReference type="ARBA" id="ARBA00022737"/>
    </source>
</evidence>
<evidence type="ECO:0000256" key="1">
    <source>
        <dbReference type="ARBA" id="ARBA00004613"/>
    </source>
</evidence>
<organism evidence="9 10">
    <name type="scientific">Flavobacterium nitrogenifigens</name>
    <dbReference type="NCBI Taxonomy" id="1617283"/>
    <lineage>
        <taxon>Bacteria</taxon>
        <taxon>Pseudomonadati</taxon>
        <taxon>Bacteroidota</taxon>
        <taxon>Flavobacteriia</taxon>
        <taxon>Flavobacteriales</taxon>
        <taxon>Flavobacteriaceae</taxon>
        <taxon>Flavobacterium</taxon>
    </lineage>
</organism>
<keyword evidence="6" id="KW-0472">Membrane</keyword>
<feature type="transmembrane region" description="Helical" evidence="6">
    <location>
        <begin position="1834"/>
        <end position="1854"/>
    </location>
</feature>
<feature type="signal peptide" evidence="7">
    <location>
        <begin position="1"/>
        <end position="21"/>
    </location>
</feature>
<dbReference type="Pfam" id="PF25023">
    <property type="entry name" value="TEN_YD-shell"/>
    <property type="match status" value="1"/>
</dbReference>
<dbReference type="PANTHER" id="PTHR32305">
    <property type="match status" value="1"/>
</dbReference>
<dbReference type="GO" id="GO:0005576">
    <property type="term" value="C:extracellular region"/>
    <property type="evidence" value="ECO:0007669"/>
    <property type="project" value="UniProtKB-SubCell"/>
</dbReference>
<dbReference type="Proteomes" id="UP000561681">
    <property type="component" value="Unassembled WGS sequence"/>
</dbReference>
<accession>A0A7W7ISY9</accession>
<keyword evidence="6" id="KW-1133">Transmembrane helix</keyword>
<dbReference type="InterPro" id="IPR006530">
    <property type="entry name" value="YD"/>
</dbReference>
<feature type="chain" id="PRO_5031147303" evidence="7">
    <location>
        <begin position="22"/>
        <end position="2070"/>
    </location>
</feature>
<feature type="transmembrane region" description="Helical" evidence="6">
    <location>
        <begin position="1773"/>
        <end position="1790"/>
    </location>
</feature>
<dbReference type="NCBIfam" id="TIGR01643">
    <property type="entry name" value="YD_repeat_2x"/>
    <property type="match status" value="2"/>
</dbReference>
<dbReference type="Gene3D" id="2.180.10.10">
    <property type="entry name" value="RHS repeat-associated core"/>
    <property type="match status" value="2"/>
</dbReference>
<protein>
    <submittedName>
        <fullName evidence="9">RHS repeat-associated protein</fullName>
    </submittedName>
</protein>
<gene>
    <name evidence="9" type="ORF">HNP37_000012</name>
</gene>
<feature type="transmembrane region" description="Helical" evidence="6">
    <location>
        <begin position="1874"/>
        <end position="1897"/>
    </location>
</feature>
<keyword evidence="3 7" id="KW-0732">Signal</keyword>
<keyword evidence="4" id="KW-0677">Repeat</keyword>
<evidence type="ECO:0000256" key="3">
    <source>
        <dbReference type="ARBA" id="ARBA00022729"/>
    </source>
</evidence>
<dbReference type="InterPro" id="IPR013517">
    <property type="entry name" value="FG-GAP"/>
</dbReference>
<dbReference type="InterPro" id="IPR003284">
    <property type="entry name" value="Sal_SpvB"/>
</dbReference>
<keyword evidence="5" id="KW-0843">Virulence</keyword>
<dbReference type="EMBL" id="JACHLD010000001">
    <property type="protein sequence ID" value="MBB4799973.1"/>
    <property type="molecule type" value="Genomic_DNA"/>
</dbReference>
<evidence type="ECO:0000313" key="10">
    <source>
        <dbReference type="Proteomes" id="UP000561681"/>
    </source>
</evidence>
<dbReference type="RefSeq" id="WP_184157597.1">
    <property type="nucleotide sequence ID" value="NZ_JACHLD010000001.1"/>
</dbReference>
<dbReference type="Pfam" id="PF03534">
    <property type="entry name" value="SpvB"/>
    <property type="match status" value="1"/>
</dbReference>
<dbReference type="InterPro" id="IPR050708">
    <property type="entry name" value="T6SS_VgrG/RHS"/>
</dbReference>
<evidence type="ECO:0000256" key="2">
    <source>
        <dbReference type="ARBA" id="ARBA00022525"/>
    </source>
</evidence>
<name>A0A7W7ISY9_9FLAO</name>
<feature type="domain" description="Teneurin-like YD-shell" evidence="8">
    <location>
        <begin position="1099"/>
        <end position="1763"/>
    </location>
</feature>
<evidence type="ECO:0000256" key="5">
    <source>
        <dbReference type="ARBA" id="ARBA00023026"/>
    </source>
</evidence>
<comment type="subcellular location">
    <subcellularLocation>
        <location evidence="1">Secreted</location>
    </subcellularLocation>
</comment>
<dbReference type="NCBIfam" id="TIGR03696">
    <property type="entry name" value="Rhs_assc_core"/>
    <property type="match status" value="1"/>
</dbReference>
<dbReference type="InterPro" id="IPR022385">
    <property type="entry name" value="Rhs_assc_core"/>
</dbReference>
<dbReference type="InterPro" id="IPR056823">
    <property type="entry name" value="TEN-like_YD-shell"/>
</dbReference>
<keyword evidence="2" id="KW-0964">Secreted</keyword>
<evidence type="ECO:0000256" key="7">
    <source>
        <dbReference type="SAM" id="SignalP"/>
    </source>
</evidence>
<dbReference type="Pfam" id="PF13517">
    <property type="entry name" value="FG-GAP_3"/>
    <property type="match status" value="1"/>
</dbReference>